<dbReference type="InterPro" id="IPR021762">
    <property type="entry name" value="DUF3325"/>
</dbReference>
<gene>
    <name evidence="3" type="ORF">ABS648_25335</name>
    <name evidence="2" type="ORF">PSm6_10200</name>
</gene>
<evidence type="ECO:0000313" key="2">
    <source>
        <dbReference type="EMBL" id="BCD84613.1"/>
    </source>
</evidence>
<dbReference type="Proteomes" id="UP001064896">
    <property type="component" value="Chromosome"/>
</dbReference>
<keyword evidence="4" id="KW-1185">Reference proteome</keyword>
<proteinExistence type="predicted"/>
<feature type="transmembrane region" description="Helical" evidence="1">
    <location>
        <begin position="37"/>
        <end position="56"/>
    </location>
</feature>
<evidence type="ECO:0000256" key="1">
    <source>
        <dbReference type="SAM" id="Phobius"/>
    </source>
</evidence>
<keyword evidence="1" id="KW-1133">Transmembrane helix</keyword>
<reference evidence="3" key="2">
    <citation type="submission" date="2023-08" db="EMBL/GenBank/DDBJ databases">
        <title>Increased levels of nutrients transform a symbiont into a lethal pathobiont.</title>
        <authorList>
            <person name="Lachnit T."/>
            <person name="Ulrich L."/>
            <person name="Willmer F.M."/>
            <person name="Hasenbein T."/>
            <person name="Steiner L.X."/>
            <person name="Wolters M."/>
            <person name="Herbst E.M."/>
            <person name="Deines P."/>
        </authorList>
    </citation>
    <scope>NUCLEOTIDE SEQUENCE</scope>
    <source>
        <strain evidence="3">T3</strain>
    </source>
</reference>
<keyword evidence="1" id="KW-0472">Membrane</keyword>
<dbReference type="EMBL" id="CP158373">
    <property type="protein sequence ID" value="XBY63234.1"/>
    <property type="molecule type" value="Genomic_DNA"/>
</dbReference>
<keyword evidence="1" id="KW-0812">Transmembrane</keyword>
<dbReference type="RefSeq" id="WP_021222041.1">
    <property type="nucleotide sequence ID" value="NZ_AP023081.1"/>
</dbReference>
<dbReference type="AlphaFoldDB" id="A0AAU7XZQ6"/>
<evidence type="ECO:0000313" key="4">
    <source>
        <dbReference type="Proteomes" id="UP001064896"/>
    </source>
</evidence>
<dbReference type="EMBL" id="AP023081">
    <property type="protein sequence ID" value="BCD84613.1"/>
    <property type="molecule type" value="Genomic_DNA"/>
</dbReference>
<accession>A0AAU7XZQ6</accession>
<dbReference type="Pfam" id="PF11804">
    <property type="entry name" value="DUF3325"/>
    <property type="match status" value="1"/>
</dbReference>
<organism evidence="3">
    <name type="scientific">Pseudomonas solani</name>
    <dbReference type="NCBI Taxonomy" id="2731552"/>
    <lineage>
        <taxon>Bacteria</taxon>
        <taxon>Pseudomonadati</taxon>
        <taxon>Pseudomonadota</taxon>
        <taxon>Gammaproteobacteria</taxon>
        <taxon>Pseudomonadales</taxon>
        <taxon>Pseudomonadaceae</taxon>
        <taxon>Pseudomonas</taxon>
    </lineage>
</organism>
<feature type="transmembrane region" description="Helical" evidence="1">
    <location>
        <begin position="63"/>
        <end position="83"/>
    </location>
</feature>
<reference evidence="2" key="1">
    <citation type="submission" date="2020-05" db="EMBL/GenBank/DDBJ databases">
        <title>Complete genome sequence of Pseudomonas sp. Sm006.</title>
        <authorList>
            <person name="Takeuchi K."/>
            <person name="Someya N."/>
        </authorList>
    </citation>
    <scope>NUCLEOTIDE SEQUENCE</scope>
    <source>
        <strain evidence="2">Sm006</strain>
    </source>
</reference>
<protein>
    <submittedName>
        <fullName evidence="3">DUF3325 domain-containing protein</fullName>
    </submittedName>
</protein>
<evidence type="ECO:0000313" key="3">
    <source>
        <dbReference type="EMBL" id="XBY63234.1"/>
    </source>
</evidence>
<sequence>MLLLGFAFCYLAMTALSLAMSRHHKVLFQGPLPEARVRLLRVVAVFAFAIGLALAVSDQGGEIGTILWLCQVMLAALLLVALLAWQSRWVLPLVALLPLGGGVMALL</sequence>
<name>A0AAU7XZQ6_9PSED</name>
<feature type="transmembrane region" description="Helical" evidence="1">
    <location>
        <begin position="89"/>
        <end position="106"/>
    </location>
</feature>